<dbReference type="EMBL" id="BMAC01000911">
    <property type="protein sequence ID" value="GFQ04137.1"/>
    <property type="molecule type" value="Genomic_DNA"/>
</dbReference>
<accession>A0A830CY22</accession>
<dbReference type="AlphaFoldDB" id="A0A830CY22"/>
<dbReference type="InterPro" id="IPR002885">
    <property type="entry name" value="PPR_rpt"/>
</dbReference>
<dbReference type="Proteomes" id="UP000653305">
    <property type="component" value="Unassembled WGS sequence"/>
</dbReference>
<dbReference type="OrthoDB" id="185373at2759"/>
<comment type="caution">
    <text evidence="3">The sequence shown here is derived from an EMBL/GenBank/DDBJ whole genome shotgun (WGS) entry which is preliminary data.</text>
</comment>
<gene>
    <name evidence="3" type="ORF">PHJA_002557600</name>
</gene>
<evidence type="ECO:0000313" key="3">
    <source>
        <dbReference type="EMBL" id="GFQ04137.1"/>
    </source>
</evidence>
<dbReference type="Gene3D" id="1.25.40.10">
    <property type="entry name" value="Tetratricopeptide repeat domain"/>
    <property type="match status" value="2"/>
</dbReference>
<proteinExistence type="predicted"/>
<evidence type="ECO:0000256" key="1">
    <source>
        <dbReference type="ARBA" id="ARBA00022737"/>
    </source>
</evidence>
<keyword evidence="1" id="KW-0677">Repeat</keyword>
<reference evidence="3" key="1">
    <citation type="submission" date="2020-07" db="EMBL/GenBank/DDBJ databases">
        <title>Ethylene signaling mediates host invasion by parasitic plants.</title>
        <authorList>
            <person name="Yoshida S."/>
        </authorList>
    </citation>
    <scope>NUCLEOTIDE SEQUENCE</scope>
    <source>
        <strain evidence="3">Okayama</strain>
    </source>
</reference>
<dbReference type="InterPro" id="IPR044781">
    <property type="entry name" value="At5g10690-like"/>
</dbReference>
<keyword evidence="4" id="KW-1185">Reference proteome</keyword>
<dbReference type="NCBIfam" id="TIGR00756">
    <property type="entry name" value="PPR"/>
    <property type="match status" value="2"/>
</dbReference>
<dbReference type="InterPro" id="IPR011990">
    <property type="entry name" value="TPR-like_helical_dom_sf"/>
</dbReference>
<organism evidence="3 4">
    <name type="scientific">Phtheirospermum japonicum</name>
    <dbReference type="NCBI Taxonomy" id="374723"/>
    <lineage>
        <taxon>Eukaryota</taxon>
        <taxon>Viridiplantae</taxon>
        <taxon>Streptophyta</taxon>
        <taxon>Embryophyta</taxon>
        <taxon>Tracheophyta</taxon>
        <taxon>Spermatophyta</taxon>
        <taxon>Magnoliopsida</taxon>
        <taxon>eudicotyledons</taxon>
        <taxon>Gunneridae</taxon>
        <taxon>Pentapetalae</taxon>
        <taxon>asterids</taxon>
        <taxon>lamiids</taxon>
        <taxon>Lamiales</taxon>
        <taxon>Orobanchaceae</taxon>
        <taxon>Orobanchaceae incertae sedis</taxon>
        <taxon>Phtheirospermum</taxon>
    </lineage>
</organism>
<evidence type="ECO:0000256" key="2">
    <source>
        <dbReference type="PROSITE-ProRule" id="PRU00708"/>
    </source>
</evidence>
<feature type="repeat" description="PPR" evidence="2">
    <location>
        <begin position="10"/>
        <end position="44"/>
    </location>
</feature>
<dbReference type="PANTHER" id="PTHR47581:SF2">
    <property type="entry name" value="OS09G0431600 PROTEIN"/>
    <property type="match status" value="1"/>
</dbReference>
<dbReference type="Pfam" id="PF12854">
    <property type="entry name" value="PPR_1"/>
    <property type="match status" value="1"/>
</dbReference>
<sequence>MSKPEGCGVDEVTYGTLLKGLGDARRIDEAFQVLESVEKGDLGCANGLLARYGYALQEDGISNVVFQGYITSGCFQAALAVHDEILRHGLNPDRLSYNTLIFACNKNENLGAAMRFFERMKNNDPDLSPDLVTYTTLLQVSPITALNDKARCSTVRAFKYARYMATELSHKCCEELVAAGPIGTLLKLICSVGRSIPDQQVLKHALSTLRNLARYLTLAEILVGSQGCMETIILPAHLLSFPAFLAGSSARLFNLFRASGLANCIYAIFALTYSLQQLRGNKESPKTIPERDLNNGSIGIQILIDYTFGVGTASERKERRENGVLYVCKSNTTDLVVCERPVTAKNMCIYEFTLIWHGELELWIRPYRLCRLLLDIFNVGFTETDARHSTSVFWQFHVGFETDVLATDVESHVVF</sequence>
<name>A0A830CY22_9LAMI</name>
<dbReference type="PANTHER" id="PTHR47581">
    <property type="entry name" value="OS09G0431600 PROTEIN"/>
    <property type="match status" value="1"/>
</dbReference>
<dbReference type="PROSITE" id="PS51375">
    <property type="entry name" value="PPR"/>
    <property type="match status" value="2"/>
</dbReference>
<dbReference type="Pfam" id="PF13041">
    <property type="entry name" value="PPR_2"/>
    <property type="match status" value="1"/>
</dbReference>
<feature type="repeat" description="PPR" evidence="2">
    <location>
        <begin position="93"/>
        <end position="127"/>
    </location>
</feature>
<protein>
    <submittedName>
        <fullName evidence="3">Pentatricopeptide repeat-containing protein at5g10690</fullName>
    </submittedName>
</protein>
<evidence type="ECO:0000313" key="4">
    <source>
        <dbReference type="Proteomes" id="UP000653305"/>
    </source>
</evidence>